<proteinExistence type="inferred from homology"/>
<evidence type="ECO:0000256" key="1">
    <source>
        <dbReference type="ARBA" id="ARBA00004418"/>
    </source>
</evidence>
<keyword evidence="4" id="KW-0574">Periplasm</keyword>
<dbReference type="AlphaFoldDB" id="A0A737AX82"/>
<sequence>MRKLTALFVASTLAMGAANLAHAAETTTAAPADAKPMMQHKGKFGPHHDMMFKNLNLTDAQKQQIRDIMRAQREQMKRPPLEERRAMHDIIASDTFDKAKAKAEAQITKMEAQRKANMLAHMETQNKIYNVLTPEQKKQYNANFEKRLTERPAQEGKMPAAAE</sequence>
<dbReference type="GO" id="GO:0030288">
    <property type="term" value="C:outer membrane-bounded periplasmic space"/>
    <property type="evidence" value="ECO:0007669"/>
    <property type="project" value="TreeGrafter"/>
</dbReference>
<dbReference type="EMBL" id="DAATCY010000001">
    <property type="protein sequence ID" value="HAE8086152.1"/>
    <property type="molecule type" value="Genomic_DNA"/>
</dbReference>
<feature type="chain" id="PRO_5028316735" evidence="6">
    <location>
        <begin position="24"/>
        <end position="163"/>
    </location>
</feature>
<dbReference type="PIRSF" id="PIRSF034445">
    <property type="entry name" value="CpxP_Spy"/>
    <property type="match status" value="1"/>
</dbReference>
<accession>A0A737AX82</accession>
<protein>
    <submittedName>
        <fullName evidence="7">ATP-independent periplasmic protein-refolding chaperone</fullName>
    </submittedName>
</protein>
<comment type="caution">
    <text evidence="7">The sequence shown here is derived from an EMBL/GenBank/DDBJ whole genome shotgun (WGS) entry which is preliminary data.</text>
</comment>
<evidence type="ECO:0000313" key="7">
    <source>
        <dbReference type="EMBL" id="HAE8086152.1"/>
    </source>
</evidence>
<reference evidence="7" key="2">
    <citation type="submission" date="2018-07" db="EMBL/GenBank/DDBJ databases">
        <authorList>
            <consortium name="NCBI Pathogen Detection Project"/>
        </authorList>
    </citation>
    <scope>NUCLEOTIDE SEQUENCE</scope>
    <source>
        <strain evidence="7">NCTR-RN187</strain>
    </source>
</reference>
<feature type="signal peptide" evidence="6">
    <location>
        <begin position="1"/>
        <end position="23"/>
    </location>
</feature>
<dbReference type="GO" id="GO:0051082">
    <property type="term" value="F:unfolded protein binding"/>
    <property type="evidence" value="ECO:0007669"/>
    <property type="project" value="TreeGrafter"/>
</dbReference>
<dbReference type="PANTHER" id="PTHR38102:SF1">
    <property type="entry name" value="PERIPLASMIC CHAPERONE SPY"/>
    <property type="match status" value="1"/>
</dbReference>
<feature type="compositionally biased region" description="Basic and acidic residues" evidence="5">
    <location>
        <begin position="144"/>
        <end position="154"/>
    </location>
</feature>
<feature type="region of interest" description="Disordered" evidence="5">
    <location>
        <begin position="140"/>
        <end position="163"/>
    </location>
</feature>
<dbReference type="Pfam" id="PF07813">
    <property type="entry name" value="LTXXQ"/>
    <property type="match status" value="1"/>
</dbReference>
<dbReference type="InterPro" id="IPR052211">
    <property type="entry name" value="Cpx_auxiliary_protein"/>
</dbReference>
<evidence type="ECO:0000256" key="3">
    <source>
        <dbReference type="ARBA" id="ARBA00022729"/>
    </source>
</evidence>
<comment type="similarity">
    <text evidence="2">Belongs to the CpxP/Spy family.</text>
</comment>
<gene>
    <name evidence="7" type="ORF">GNA70_000153</name>
</gene>
<comment type="subcellular location">
    <subcellularLocation>
        <location evidence="1">Periplasm</location>
    </subcellularLocation>
</comment>
<dbReference type="InterPro" id="IPR012899">
    <property type="entry name" value="LTXXQ"/>
</dbReference>
<evidence type="ECO:0000256" key="4">
    <source>
        <dbReference type="ARBA" id="ARBA00022764"/>
    </source>
</evidence>
<evidence type="ECO:0000256" key="5">
    <source>
        <dbReference type="SAM" id="MobiDB-lite"/>
    </source>
</evidence>
<evidence type="ECO:0000256" key="6">
    <source>
        <dbReference type="SAM" id="SignalP"/>
    </source>
</evidence>
<evidence type="ECO:0000256" key="2">
    <source>
        <dbReference type="ARBA" id="ARBA00008441"/>
    </source>
</evidence>
<dbReference type="Gene3D" id="1.20.120.1490">
    <property type="match status" value="1"/>
</dbReference>
<keyword evidence="3 6" id="KW-0732">Signal</keyword>
<dbReference type="RefSeq" id="WP_080200695.1">
    <property type="nucleotide sequence ID" value="NZ_MXSO01000005.1"/>
</dbReference>
<dbReference type="PANTHER" id="PTHR38102">
    <property type="entry name" value="PERIPLASMIC CHAPERONE SPY"/>
    <property type="match status" value="1"/>
</dbReference>
<dbReference type="CDD" id="cd09916">
    <property type="entry name" value="CpxP_like"/>
    <property type="match status" value="1"/>
</dbReference>
<reference evidence="7" key="1">
    <citation type="journal article" date="2018" name="Genome Biol.">
        <title>SKESA: strategic k-mer extension for scrupulous assemblies.</title>
        <authorList>
            <person name="Souvorov A."/>
            <person name="Agarwala R."/>
            <person name="Lipman D.J."/>
        </authorList>
    </citation>
    <scope>NUCLEOTIDE SEQUENCE</scope>
    <source>
        <strain evidence="7">NCTR-RN187</strain>
    </source>
</reference>
<dbReference type="NCBIfam" id="NF007769">
    <property type="entry name" value="PRK10455.1"/>
    <property type="match status" value="1"/>
</dbReference>
<name>A0A737AX82_SALNE</name>
<organism evidence="7">
    <name type="scientific">Salmonella newport</name>
    <dbReference type="NCBI Taxonomy" id="108619"/>
    <lineage>
        <taxon>Bacteria</taxon>
        <taxon>Pseudomonadati</taxon>
        <taxon>Pseudomonadota</taxon>
        <taxon>Gammaproteobacteria</taxon>
        <taxon>Enterobacterales</taxon>
        <taxon>Enterobacteriaceae</taxon>
        <taxon>Salmonella</taxon>
    </lineage>
</organism>